<evidence type="ECO:0000256" key="3">
    <source>
        <dbReference type="ARBA" id="ARBA00022729"/>
    </source>
</evidence>
<keyword evidence="4" id="KW-0472">Membrane</keyword>
<evidence type="ECO:0000256" key="2">
    <source>
        <dbReference type="ARBA" id="ARBA00006275"/>
    </source>
</evidence>
<dbReference type="RefSeq" id="WP_057934938.1">
    <property type="nucleotide sequence ID" value="NZ_LMZQ01000046.1"/>
</dbReference>
<keyword evidence="5" id="KW-0998">Cell outer membrane</keyword>
<evidence type="ECO:0000256" key="5">
    <source>
        <dbReference type="ARBA" id="ARBA00023237"/>
    </source>
</evidence>
<dbReference type="InterPro" id="IPR033985">
    <property type="entry name" value="SusD-like_N"/>
</dbReference>
<dbReference type="OrthoDB" id="5694214at2"/>
<organism evidence="8 9">
    <name type="scientific">Pedobacter ginsenosidimutans</name>
    <dbReference type="NCBI Taxonomy" id="687842"/>
    <lineage>
        <taxon>Bacteria</taxon>
        <taxon>Pseudomonadati</taxon>
        <taxon>Bacteroidota</taxon>
        <taxon>Sphingobacteriia</taxon>
        <taxon>Sphingobacteriales</taxon>
        <taxon>Sphingobacteriaceae</taxon>
        <taxon>Pedobacter</taxon>
    </lineage>
</organism>
<dbReference type="Gene3D" id="1.25.40.390">
    <property type="match status" value="1"/>
</dbReference>
<evidence type="ECO:0000256" key="1">
    <source>
        <dbReference type="ARBA" id="ARBA00004442"/>
    </source>
</evidence>
<dbReference type="GO" id="GO:0009279">
    <property type="term" value="C:cell outer membrane"/>
    <property type="evidence" value="ECO:0007669"/>
    <property type="project" value="UniProtKB-SubCell"/>
</dbReference>
<dbReference type="Pfam" id="PF14322">
    <property type="entry name" value="SusD-like_3"/>
    <property type="match status" value="1"/>
</dbReference>
<proteinExistence type="inferred from homology"/>
<comment type="caution">
    <text evidence="8">The sequence shown here is derived from an EMBL/GenBank/DDBJ whole genome shotgun (WGS) entry which is preliminary data.</text>
</comment>
<name>A0A0T5VI53_9SPHI</name>
<comment type="similarity">
    <text evidence="2">Belongs to the SusD family.</text>
</comment>
<protein>
    <recommendedName>
        <fullName evidence="10">Carbohydrate-binding protein SusD</fullName>
    </recommendedName>
</protein>
<dbReference type="AlphaFoldDB" id="A0A0T5VI53"/>
<evidence type="ECO:0008006" key="10">
    <source>
        <dbReference type="Google" id="ProtNLM"/>
    </source>
</evidence>
<evidence type="ECO:0000313" key="8">
    <source>
        <dbReference type="EMBL" id="KRT13401.1"/>
    </source>
</evidence>
<gene>
    <name evidence="8" type="ORF">ASU31_24785</name>
</gene>
<dbReference type="EMBL" id="LMZQ01000046">
    <property type="protein sequence ID" value="KRT13401.1"/>
    <property type="molecule type" value="Genomic_DNA"/>
</dbReference>
<keyword evidence="3" id="KW-0732">Signal</keyword>
<dbReference type="SUPFAM" id="SSF48452">
    <property type="entry name" value="TPR-like"/>
    <property type="match status" value="1"/>
</dbReference>
<dbReference type="Proteomes" id="UP000051950">
    <property type="component" value="Unassembled WGS sequence"/>
</dbReference>
<keyword evidence="9" id="KW-1185">Reference proteome</keyword>
<dbReference type="STRING" id="687842.ASU31_24785"/>
<feature type="domain" description="RagB/SusD" evidence="6">
    <location>
        <begin position="275"/>
        <end position="556"/>
    </location>
</feature>
<accession>A0A0T5VI53</accession>
<dbReference type="InterPro" id="IPR011990">
    <property type="entry name" value="TPR-like_helical_dom_sf"/>
</dbReference>
<evidence type="ECO:0000256" key="4">
    <source>
        <dbReference type="ARBA" id="ARBA00023136"/>
    </source>
</evidence>
<evidence type="ECO:0000259" key="7">
    <source>
        <dbReference type="Pfam" id="PF14322"/>
    </source>
</evidence>
<evidence type="ECO:0000313" key="9">
    <source>
        <dbReference type="Proteomes" id="UP000051950"/>
    </source>
</evidence>
<feature type="domain" description="SusD-like N-terminal" evidence="7">
    <location>
        <begin position="23"/>
        <end position="220"/>
    </location>
</feature>
<dbReference type="PROSITE" id="PS51257">
    <property type="entry name" value="PROKAR_LIPOPROTEIN"/>
    <property type="match status" value="1"/>
</dbReference>
<sequence>MKNSLKIFVLIIFLTAGSCKRAFLDEKPLDFTSTTNSFNTLKDFNASIYNIYNIVRTEFYTSDENNPFDYIYGLDLVYDGQPSGPQRFSNYTTSTNPTSTYLVSHWSRLYKIISESNTILDKLGSSQVVGNDITFVQANARFFRGFAYRTLAYLYGGVPIELHQVTSPKTDYVRASREEVLKQSIEDLKFAAGNLPGITTVQEGQISNVAAQHLLAEVYLAAGQFNDAVSTASLVINNSNMALMKTRFGSQATDPGDVYWDLFRPKNQNRTSGNKESIWVIQFENDIPGGSSTATDIAGSYRLERQIAPLIRDVTLSNGTKPFLWPVSDYTGGRGIGWAISTTYFSNTIWASDFNNDMRNSNFNFVRTYVYNDPGKTAYFGKTVSTEAPPTGVTVPSRAFYAYQSKCTTPGKHPDGLFSNKATLLLSPAAGGTYTDQYMFRLAETYLIRAEAYLGTKDKTKAAEDINAIRSRANASPVLEGNVTINYILDERMRELGIEEKRRLTLSRLNMVYERTVNIAKNPLAANIQPFNNLWPIPQREIERNKDAILTQNPGY</sequence>
<comment type="subcellular location">
    <subcellularLocation>
        <location evidence="1">Cell outer membrane</location>
    </subcellularLocation>
</comment>
<dbReference type="InterPro" id="IPR012944">
    <property type="entry name" value="SusD_RagB_dom"/>
</dbReference>
<evidence type="ECO:0000259" key="6">
    <source>
        <dbReference type="Pfam" id="PF07980"/>
    </source>
</evidence>
<reference evidence="8 9" key="1">
    <citation type="submission" date="2015-11" db="EMBL/GenBank/DDBJ databases">
        <title>Sequence of Pedobacter ginsenosidimutans.</title>
        <authorList>
            <person name="Carson E."/>
            <person name="Keyser V."/>
            <person name="Newman J."/>
            <person name="Miller J."/>
        </authorList>
    </citation>
    <scope>NUCLEOTIDE SEQUENCE [LARGE SCALE GENOMIC DNA]</scope>
    <source>
        <strain evidence="8 9">KACC 14530</strain>
    </source>
</reference>
<dbReference type="Pfam" id="PF07980">
    <property type="entry name" value="SusD_RagB"/>
    <property type="match status" value="1"/>
</dbReference>